<feature type="chain" id="PRO_5020377696" description="Lipoprotein" evidence="1">
    <location>
        <begin position="32"/>
        <end position="108"/>
    </location>
</feature>
<accession>A0A4R3Q1S9</accession>
<name>A0A4R3Q1S9_RHISU</name>
<evidence type="ECO:0000313" key="3">
    <source>
        <dbReference type="Proteomes" id="UP000294576"/>
    </source>
</evidence>
<comment type="caution">
    <text evidence="2">The sequence shown here is derived from an EMBL/GenBank/DDBJ whole genome shotgun (WGS) entry which is preliminary data.</text>
</comment>
<reference evidence="2 3" key="1">
    <citation type="submission" date="2019-03" db="EMBL/GenBank/DDBJ databases">
        <title>Genomic Encyclopedia of Type Strains, Phase IV (KMG-V): Genome sequencing to study the core and pangenomes of soil and plant-associated prokaryotes.</title>
        <authorList>
            <person name="Whitman W."/>
        </authorList>
    </citation>
    <scope>NUCLEOTIDE SEQUENCE [LARGE SCALE GENOMIC DNA]</scope>
    <source>
        <strain evidence="2 3">Hc14</strain>
    </source>
</reference>
<sequence>MSGIPMNRRLNWTMAFISVAAALLGACQSSAPPPTEMSRTSLQTAPADLQLICANAAAKSAGTESTKILPMGSRQIDAATYGVDLDASGRKFTCVVDNNGTVRSVTPA</sequence>
<dbReference type="AlphaFoldDB" id="A0A4R3Q1S9"/>
<proteinExistence type="predicted"/>
<feature type="signal peptide" evidence="1">
    <location>
        <begin position="1"/>
        <end position="31"/>
    </location>
</feature>
<evidence type="ECO:0000313" key="2">
    <source>
        <dbReference type="EMBL" id="TCU10457.1"/>
    </source>
</evidence>
<dbReference type="EMBL" id="SMBH01000021">
    <property type="protein sequence ID" value="TCU10457.1"/>
    <property type="molecule type" value="Genomic_DNA"/>
</dbReference>
<gene>
    <name evidence="2" type="ORF">EV132_12155</name>
</gene>
<dbReference type="Proteomes" id="UP000294576">
    <property type="component" value="Unassembled WGS sequence"/>
</dbReference>
<protein>
    <recommendedName>
        <fullName evidence="4">Lipoprotein</fullName>
    </recommendedName>
</protein>
<evidence type="ECO:0000256" key="1">
    <source>
        <dbReference type="SAM" id="SignalP"/>
    </source>
</evidence>
<keyword evidence="1" id="KW-0732">Signal</keyword>
<evidence type="ECO:0008006" key="4">
    <source>
        <dbReference type="Google" id="ProtNLM"/>
    </source>
</evidence>
<organism evidence="2 3">
    <name type="scientific">Rhizobium sullae</name>
    <name type="common">Rhizobium hedysari</name>
    <dbReference type="NCBI Taxonomy" id="50338"/>
    <lineage>
        <taxon>Bacteria</taxon>
        <taxon>Pseudomonadati</taxon>
        <taxon>Pseudomonadota</taxon>
        <taxon>Alphaproteobacteria</taxon>
        <taxon>Hyphomicrobiales</taxon>
        <taxon>Rhizobiaceae</taxon>
        <taxon>Rhizobium/Agrobacterium group</taxon>
        <taxon>Rhizobium</taxon>
    </lineage>
</organism>